<feature type="transmembrane region" description="Helical" evidence="6">
    <location>
        <begin position="127"/>
        <end position="147"/>
    </location>
</feature>
<feature type="transmembrane region" description="Helical" evidence="6">
    <location>
        <begin position="12"/>
        <end position="35"/>
    </location>
</feature>
<dbReference type="Proteomes" id="UP000316425">
    <property type="component" value="Unassembled WGS sequence"/>
</dbReference>
<protein>
    <submittedName>
        <fullName evidence="7">Polysaccharide biosynthesis protein</fullName>
    </submittedName>
</protein>
<evidence type="ECO:0000256" key="3">
    <source>
        <dbReference type="ARBA" id="ARBA00022692"/>
    </source>
</evidence>
<dbReference type="EMBL" id="VMHE01000004">
    <property type="protein sequence ID" value="TSJ66540.1"/>
    <property type="molecule type" value="Genomic_DNA"/>
</dbReference>
<dbReference type="PANTHER" id="PTHR30250:SF21">
    <property type="entry name" value="LIPID II FLIPPASE MURJ"/>
    <property type="match status" value="1"/>
</dbReference>
<evidence type="ECO:0000256" key="5">
    <source>
        <dbReference type="ARBA" id="ARBA00023136"/>
    </source>
</evidence>
<evidence type="ECO:0000313" key="7">
    <source>
        <dbReference type="EMBL" id="TSJ66540.1"/>
    </source>
</evidence>
<evidence type="ECO:0000256" key="2">
    <source>
        <dbReference type="ARBA" id="ARBA00022475"/>
    </source>
</evidence>
<feature type="transmembrane region" description="Helical" evidence="6">
    <location>
        <begin position="336"/>
        <end position="354"/>
    </location>
</feature>
<dbReference type="PIRSF" id="PIRSF038958">
    <property type="entry name" value="PG_synth_SpoVB"/>
    <property type="match status" value="1"/>
</dbReference>
<feature type="transmembrane region" description="Helical" evidence="6">
    <location>
        <begin position="89"/>
        <end position="115"/>
    </location>
</feature>
<dbReference type="InterPro" id="IPR050833">
    <property type="entry name" value="Poly_Biosynth_Transport"/>
</dbReference>
<keyword evidence="2" id="KW-1003">Cell membrane</keyword>
<feature type="transmembrane region" description="Helical" evidence="6">
    <location>
        <begin position="461"/>
        <end position="482"/>
    </location>
</feature>
<keyword evidence="5 6" id="KW-0472">Membrane</keyword>
<keyword evidence="8" id="KW-1185">Reference proteome</keyword>
<feature type="transmembrane region" description="Helical" evidence="6">
    <location>
        <begin position="402"/>
        <end position="425"/>
    </location>
</feature>
<feature type="transmembrane region" description="Helical" evidence="6">
    <location>
        <begin position="297"/>
        <end position="316"/>
    </location>
</feature>
<dbReference type="GO" id="GO:0042910">
    <property type="term" value="F:xenobiotic transmembrane transporter activity"/>
    <property type="evidence" value="ECO:0007669"/>
    <property type="project" value="InterPro"/>
</dbReference>
<dbReference type="GO" id="GO:0005886">
    <property type="term" value="C:plasma membrane"/>
    <property type="evidence" value="ECO:0007669"/>
    <property type="project" value="UniProtKB-SubCell"/>
</dbReference>
<feature type="transmembrane region" description="Helical" evidence="6">
    <location>
        <begin position="245"/>
        <end position="265"/>
    </location>
</feature>
<dbReference type="PANTHER" id="PTHR30250">
    <property type="entry name" value="PST FAMILY PREDICTED COLANIC ACID TRANSPORTER"/>
    <property type="match status" value="1"/>
</dbReference>
<keyword evidence="4 6" id="KW-1133">Transmembrane helix</keyword>
<reference evidence="7 8" key="1">
    <citation type="submission" date="2019-07" db="EMBL/GenBank/DDBJ databases">
        <title>Allobacillus sp. nov. SKP isolated from shrimp paste of Euphausiacea.</title>
        <authorList>
            <person name="Kanchanasin P."/>
            <person name="Tanasupawat S."/>
            <person name="Shi W."/>
            <person name="Wu L."/>
            <person name="Ma J."/>
        </authorList>
    </citation>
    <scope>NUCLEOTIDE SEQUENCE [LARGE SCALE GENOMIC DNA]</scope>
    <source>
        <strain evidence="7 8">SKP4-8</strain>
    </source>
</reference>
<evidence type="ECO:0000313" key="8">
    <source>
        <dbReference type="Proteomes" id="UP000316425"/>
    </source>
</evidence>
<feature type="transmembrane region" description="Helical" evidence="6">
    <location>
        <begin position="431"/>
        <end position="449"/>
    </location>
</feature>
<dbReference type="GO" id="GO:0015297">
    <property type="term" value="F:antiporter activity"/>
    <property type="evidence" value="ECO:0007669"/>
    <property type="project" value="InterPro"/>
</dbReference>
<feature type="transmembrane region" description="Helical" evidence="6">
    <location>
        <begin position="502"/>
        <end position="519"/>
    </location>
</feature>
<keyword evidence="3 6" id="KW-0812">Transmembrane</keyword>
<comment type="caution">
    <text evidence="7">The sequence shown here is derived from an EMBL/GenBank/DDBJ whole genome shotgun (WGS) entry which is preliminary data.</text>
</comment>
<organism evidence="7 8">
    <name type="scientific">Allobacillus salarius</name>
    <dbReference type="NCBI Taxonomy" id="1955272"/>
    <lineage>
        <taxon>Bacteria</taxon>
        <taxon>Bacillati</taxon>
        <taxon>Bacillota</taxon>
        <taxon>Bacilli</taxon>
        <taxon>Bacillales</taxon>
        <taxon>Bacillaceae</taxon>
        <taxon>Allobacillus</taxon>
    </lineage>
</organism>
<feature type="transmembrane region" description="Helical" evidence="6">
    <location>
        <begin position="195"/>
        <end position="216"/>
    </location>
</feature>
<comment type="subcellular location">
    <subcellularLocation>
        <location evidence="1">Cell membrane</location>
        <topology evidence="1">Multi-pass membrane protein</topology>
    </subcellularLocation>
</comment>
<sequence length="540" mass="58919">MSKPNILRGTMMLTSANFLSKILGVIYVIPFYMLVGDIGAVLFQYGYIPYMIFISISTMGIPLAMSKFVSKYHALGDYATKEAMYRTGLTIMIGTGFFAFALMFLSADWLAGIIIPNEGFANSQDDVAFVIQMVSFALLVIPAMSITRGYFQGHNSMGPTAVSVVVEQIARIIFLLGATYIVIKVMNGSMTTAVGMATFSALIGAIASSIVLVWFYRKRKPLIDRELENAPFEPSISKKKMILELLSYAGPFVLVGVAIPLYQLIDTLTFNRAMAVAGLGDVSEQFLSVISLTGHKIVVIPITIATGLALASLPAVTQAFTQNDANSYHKYLQQTVLTVFLFIFPAVVGIIVLAEPLFGTFYSPEAAQNFAAPLLAYYAPAALFFGLFTVTASILQGINRQNFTVISLLTGLVIKGSANAPMIIWLGPKGAVFATILAALAASSLNLWKIQRVTQFDQKKLFKKILLIVILSAIMGLIVLLVNYATGLVFGPEATKLKHVTQLLVSVVIGIYAYFWMAYKTTLLERLLGPKVKRFSKFFV</sequence>
<feature type="transmembrane region" description="Helical" evidence="6">
    <location>
        <begin position="159"/>
        <end position="183"/>
    </location>
</feature>
<dbReference type="OrthoDB" id="9775950at2"/>
<evidence type="ECO:0000256" key="1">
    <source>
        <dbReference type="ARBA" id="ARBA00004651"/>
    </source>
</evidence>
<dbReference type="Pfam" id="PF01554">
    <property type="entry name" value="MatE"/>
    <property type="match status" value="1"/>
</dbReference>
<accession>A0A556PQ68</accession>
<dbReference type="RefSeq" id="WP_144088147.1">
    <property type="nucleotide sequence ID" value="NZ_VMHE01000004.1"/>
</dbReference>
<proteinExistence type="predicted"/>
<dbReference type="AlphaFoldDB" id="A0A556PQ68"/>
<name>A0A556PQ68_9BACI</name>
<dbReference type="InterPro" id="IPR024923">
    <property type="entry name" value="PG_synth_SpoVB"/>
</dbReference>
<evidence type="ECO:0000256" key="6">
    <source>
        <dbReference type="SAM" id="Phobius"/>
    </source>
</evidence>
<dbReference type="InterPro" id="IPR002528">
    <property type="entry name" value="MATE_fam"/>
</dbReference>
<dbReference type="InterPro" id="IPR002797">
    <property type="entry name" value="Polysacc_synth"/>
</dbReference>
<gene>
    <name evidence="7" type="ORF">FPQ13_04585</name>
</gene>
<feature type="transmembrane region" description="Helical" evidence="6">
    <location>
        <begin position="374"/>
        <end position="395"/>
    </location>
</feature>
<dbReference type="CDD" id="cd13124">
    <property type="entry name" value="MATE_SpoVB_like"/>
    <property type="match status" value="1"/>
</dbReference>
<feature type="transmembrane region" description="Helical" evidence="6">
    <location>
        <begin position="47"/>
        <end position="69"/>
    </location>
</feature>
<dbReference type="Pfam" id="PF01943">
    <property type="entry name" value="Polysacc_synt"/>
    <property type="match status" value="1"/>
</dbReference>
<evidence type="ECO:0000256" key="4">
    <source>
        <dbReference type="ARBA" id="ARBA00022989"/>
    </source>
</evidence>